<reference evidence="8" key="2">
    <citation type="journal article" date="2016" name="Sci. Rep.">
        <title>Dictyocaulus viviparus genome, variome and transcriptome elucidate lungworm biology and support future intervention.</title>
        <authorList>
            <person name="McNulty S.N."/>
            <person name="Strube C."/>
            <person name="Rosa B.A."/>
            <person name="Martin J.C."/>
            <person name="Tyagi R."/>
            <person name="Choi Y.J."/>
            <person name="Wang Q."/>
            <person name="Hallsworth Pepin K."/>
            <person name="Zhang X."/>
            <person name="Ozersky P."/>
            <person name="Wilson R.K."/>
            <person name="Sternberg P.W."/>
            <person name="Gasser R.B."/>
            <person name="Mitreva M."/>
        </authorList>
    </citation>
    <scope>NUCLEOTIDE SEQUENCE [LARGE SCALE GENOMIC DNA]</scope>
    <source>
        <strain evidence="8">HannoverDv2000</strain>
    </source>
</reference>
<accession>A0A0D8XLV0</accession>
<dbReference type="PANTHER" id="PTHR10030:SF37">
    <property type="entry name" value="ALPHA-L-FUCOSIDASE-RELATED"/>
    <property type="match status" value="1"/>
</dbReference>
<sequence>MEVNTVHTLIAQLARTISCGGNFLLNVGPDMHGKIPAIFEDRLRELGRYTSKLHSSKLPSNRLYNPQVEAYTVVYAWILDMPTADLKLERVKTTAETIVTFLDTKVSYKPGSMQSLVIPFDKIPWRFLVRNDVMILEIKNAATQKHSPQNVVHHLKSRTYINYIDLQWTYDVF</sequence>
<dbReference type="GO" id="GO:0004560">
    <property type="term" value="F:alpha-L-fucosidase activity"/>
    <property type="evidence" value="ECO:0007669"/>
    <property type="project" value="UniProtKB-EC"/>
</dbReference>
<feature type="domain" description="Glycoside hydrolase family 29 N-terminal" evidence="6">
    <location>
        <begin position="2"/>
        <end position="51"/>
    </location>
</feature>
<dbReference type="STRING" id="29172.A0A0D8XLV0"/>
<keyword evidence="4" id="KW-0378">Hydrolase</keyword>
<dbReference type="EC" id="3.2.1.51" evidence="2"/>
<dbReference type="InterPro" id="IPR000933">
    <property type="entry name" value="Glyco_hydro_29"/>
</dbReference>
<evidence type="ECO:0000256" key="5">
    <source>
        <dbReference type="ARBA" id="ARBA00023295"/>
    </source>
</evidence>
<evidence type="ECO:0000256" key="3">
    <source>
        <dbReference type="ARBA" id="ARBA00022729"/>
    </source>
</evidence>
<evidence type="ECO:0000313" key="8">
    <source>
        <dbReference type="Proteomes" id="UP000053766"/>
    </source>
</evidence>
<dbReference type="InterPro" id="IPR017853">
    <property type="entry name" value="GH"/>
</dbReference>
<dbReference type="AlphaFoldDB" id="A0A0D8XLV0"/>
<reference evidence="7 8" key="1">
    <citation type="submission" date="2013-11" db="EMBL/GenBank/DDBJ databases">
        <title>Draft genome of the bovine lungworm Dictyocaulus viviparus.</title>
        <authorList>
            <person name="Mitreva M."/>
        </authorList>
    </citation>
    <scope>NUCLEOTIDE SEQUENCE [LARGE SCALE GENOMIC DNA]</scope>
    <source>
        <strain evidence="7 8">HannoverDv2000</strain>
    </source>
</reference>
<dbReference type="GO" id="GO:0005764">
    <property type="term" value="C:lysosome"/>
    <property type="evidence" value="ECO:0007669"/>
    <property type="project" value="TreeGrafter"/>
</dbReference>
<dbReference type="OrthoDB" id="6039950at2759"/>
<name>A0A0D8XLV0_DICVI</name>
<dbReference type="InterPro" id="IPR057739">
    <property type="entry name" value="Glyco_hydro_29_N"/>
</dbReference>
<dbReference type="Proteomes" id="UP000053766">
    <property type="component" value="Unassembled WGS sequence"/>
</dbReference>
<evidence type="ECO:0000259" key="6">
    <source>
        <dbReference type="Pfam" id="PF01120"/>
    </source>
</evidence>
<organism evidence="7 8">
    <name type="scientific">Dictyocaulus viviparus</name>
    <name type="common">Bovine lungworm</name>
    <dbReference type="NCBI Taxonomy" id="29172"/>
    <lineage>
        <taxon>Eukaryota</taxon>
        <taxon>Metazoa</taxon>
        <taxon>Ecdysozoa</taxon>
        <taxon>Nematoda</taxon>
        <taxon>Chromadorea</taxon>
        <taxon>Rhabditida</taxon>
        <taxon>Rhabditina</taxon>
        <taxon>Rhabditomorpha</taxon>
        <taxon>Strongyloidea</taxon>
        <taxon>Metastrongylidae</taxon>
        <taxon>Dictyocaulus</taxon>
    </lineage>
</organism>
<dbReference type="GO" id="GO:0016139">
    <property type="term" value="P:glycoside catabolic process"/>
    <property type="evidence" value="ECO:0007669"/>
    <property type="project" value="TreeGrafter"/>
</dbReference>
<protein>
    <recommendedName>
        <fullName evidence="2">alpha-L-fucosidase</fullName>
        <ecNumber evidence="2">3.2.1.51</ecNumber>
    </recommendedName>
</protein>
<comment type="similarity">
    <text evidence="1">Belongs to the glycosyl hydrolase 29 family.</text>
</comment>
<dbReference type="SUPFAM" id="SSF51445">
    <property type="entry name" value="(Trans)glycosidases"/>
    <property type="match status" value="1"/>
</dbReference>
<dbReference type="GO" id="GO:0006004">
    <property type="term" value="P:fucose metabolic process"/>
    <property type="evidence" value="ECO:0007669"/>
    <property type="project" value="TreeGrafter"/>
</dbReference>
<dbReference type="Pfam" id="PF01120">
    <property type="entry name" value="Alpha_L_fucos"/>
    <property type="match status" value="1"/>
</dbReference>
<gene>
    <name evidence="7" type="ORF">DICVIV_08437</name>
</gene>
<evidence type="ECO:0000313" key="7">
    <source>
        <dbReference type="EMBL" id="KJH45520.1"/>
    </source>
</evidence>
<evidence type="ECO:0000256" key="2">
    <source>
        <dbReference type="ARBA" id="ARBA00012662"/>
    </source>
</evidence>
<keyword evidence="3" id="KW-0732">Signal</keyword>
<dbReference type="EMBL" id="KN716403">
    <property type="protein sequence ID" value="KJH45520.1"/>
    <property type="molecule type" value="Genomic_DNA"/>
</dbReference>
<proteinExistence type="inferred from homology"/>
<evidence type="ECO:0000256" key="1">
    <source>
        <dbReference type="ARBA" id="ARBA00007951"/>
    </source>
</evidence>
<dbReference type="Gene3D" id="3.20.20.80">
    <property type="entry name" value="Glycosidases"/>
    <property type="match status" value="1"/>
</dbReference>
<keyword evidence="5" id="KW-0326">Glycosidase</keyword>
<keyword evidence="8" id="KW-1185">Reference proteome</keyword>
<dbReference type="PANTHER" id="PTHR10030">
    <property type="entry name" value="ALPHA-L-FUCOSIDASE"/>
    <property type="match status" value="1"/>
</dbReference>
<evidence type="ECO:0000256" key="4">
    <source>
        <dbReference type="ARBA" id="ARBA00022801"/>
    </source>
</evidence>